<proteinExistence type="predicted"/>
<name>A0A067N1Q2_BOTB1</name>
<evidence type="ECO:0000256" key="1">
    <source>
        <dbReference type="SAM" id="MobiDB-lite"/>
    </source>
</evidence>
<dbReference type="OrthoDB" id="3065176at2759"/>
<feature type="region of interest" description="Disordered" evidence="1">
    <location>
        <begin position="308"/>
        <end position="337"/>
    </location>
</feature>
<evidence type="ECO:0000313" key="2">
    <source>
        <dbReference type="EMBL" id="KDQ21928.1"/>
    </source>
</evidence>
<evidence type="ECO:0008006" key="4">
    <source>
        <dbReference type="Google" id="ProtNLM"/>
    </source>
</evidence>
<organism evidence="2 3">
    <name type="scientific">Botryobasidium botryosum (strain FD-172 SS1)</name>
    <dbReference type="NCBI Taxonomy" id="930990"/>
    <lineage>
        <taxon>Eukaryota</taxon>
        <taxon>Fungi</taxon>
        <taxon>Dikarya</taxon>
        <taxon>Basidiomycota</taxon>
        <taxon>Agaricomycotina</taxon>
        <taxon>Agaricomycetes</taxon>
        <taxon>Cantharellales</taxon>
        <taxon>Botryobasidiaceae</taxon>
        <taxon>Botryobasidium</taxon>
    </lineage>
</organism>
<dbReference type="HOGENOM" id="CLU_079686_0_0_1"/>
<dbReference type="AlphaFoldDB" id="A0A067N1Q2"/>
<protein>
    <recommendedName>
        <fullName evidence="4">HNH nuclease domain-containing protein</fullName>
    </recommendedName>
</protein>
<dbReference type="InParanoid" id="A0A067N1Q2"/>
<evidence type="ECO:0000313" key="3">
    <source>
        <dbReference type="Proteomes" id="UP000027195"/>
    </source>
</evidence>
<dbReference type="Proteomes" id="UP000027195">
    <property type="component" value="Unassembled WGS sequence"/>
</dbReference>
<feature type="compositionally biased region" description="Basic and acidic residues" evidence="1">
    <location>
        <begin position="173"/>
        <end position="187"/>
    </location>
</feature>
<dbReference type="EMBL" id="KL198016">
    <property type="protein sequence ID" value="KDQ21928.1"/>
    <property type="molecule type" value="Genomic_DNA"/>
</dbReference>
<gene>
    <name evidence="2" type="ORF">BOTBODRAFT_141949</name>
</gene>
<feature type="region of interest" description="Disordered" evidence="1">
    <location>
        <begin position="173"/>
        <end position="212"/>
    </location>
</feature>
<sequence length="337" mass="37686">MLTPAPVSPDKITASDWSSVSYAVKKRDGSRCRITNWSVGFATAHLIPQASKYYSVSLFSMTNRRLYQMLNNEMFLYQRTETRVTHLDSGNLLAMQHTLRFLFDASYFAIVPKDNGMVVYFLRQPDEASALYHNQKVGRMDLTVQYLYARFAWTVFKLACEAVPADVQALFEGDGHDGERDNGREEIGNDDDEGGSDNDGSSGGGGGGESRIIKRAGDDISCTLKKIRKVSGEHTAVDCEHYGYEEKDLALARKRFPFFLPEGGEATPWQYNELKWYPGKHHADQLREAYLESHPNIRACSDFGTRVVPDGDALEPTGSGVLSEDEDEDAGGQRRPQ</sequence>
<accession>A0A067N1Q2</accession>
<reference evidence="3" key="1">
    <citation type="journal article" date="2014" name="Proc. Natl. Acad. Sci. U.S.A.">
        <title>Extensive sampling of basidiomycete genomes demonstrates inadequacy of the white-rot/brown-rot paradigm for wood decay fungi.</title>
        <authorList>
            <person name="Riley R."/>
            <person name="Salamov A.A."/>
            <person name="Brown D.W."/>
            <person name="Nagy L.G."/>
            <person name="Floudas D."/>
            <person name="Held B.W."/>
            <person name="Levasseur A."/>
            <person name="Lombard V."/>
            <person name="Morin E."/>
            <person name="Otillar R."/>
            <person name="Lindquist E.A."/>
            <person name="Sun H."/>
            <person name="LaButti K.M."/>
            <person name="Schmutz J."/>
            <person name="Jabbour D."/>
            <person name="Luo H."/>
            <person name="Baker S.E."/>
            <person name="Pisabarro A.G."/>
            <person name="Walton J.D."/>
            <person name="Blanchette R.A."/>
            <person name="Henrissat B."/>
            <person name="Martin F."/>
            <person name="Cullen D."/>
            <person name="Hibbett D.S."/>
            <person name="Grigoriev I.V."/>
        </authorList>
    </citation>
    <scope>NUCLEOTIDE SEQUENCE [LARGE SCALE GENOMIC DNA]</scope>
    <source>
        <strain evidence="3">FD-172 SS1</strain>
    </source>
</reference>
<keyword evidence="3" id="KW-1185">Reference proteome</keyword>